<keyword evidence="2" id="KW-1185">Reference proteome</keyword>
<dbReference type="Proteomes" id="UP001055072">
    <property type="component" value="Unassembled WGS sequence"/>
</dbReference>
<comment type="caution">
    <text evidence="1">The sequence shown here is derived from an EMBL/GenBank/DDBJ whole genome shotgun (WGS) entry which is preliminary data.</text>
</comment>
<proteinExistence type="predicted"/>
<gene>
    <name evidence="1" type="ORF">BDY19DRAFT_898505</name>
</gene>
<protein>
    <submittedName>
        <fullName evidence="1">Uncharacterized protein</fullName>
    </submittedName>
</protein>
<dbReference type="EMBL" id="MU274942">
    <property type="protein sequence ID" value="KAI0084444.1"/>
    <property type="molecule type" value="Genomic_DNA"/>
</dbReference>
<evidence type="ECO:0000313" key="2">
    <source>
        <dbReference type="Proteomes" id="UP001055072"/>
    </source>
</evidence>
<organism evidence="1 2">
    <name type="scientific">Irpex rosettiformis</name>
    <dbReference type="NCBI Taxonomy" id="378272"/>
    <lineage>
        <taxon>Eukaryota</taxon>
        <taxon>Fungi</taxon>
        <taxon>Dikarya</taxon>
        <taxon>Basidiomycota</taxon>
        <taxon>Agaricomycotina</taxon>
        <taxon>Agaricomycetes</taxon>
        <taxon>Polyporales</taxon>
        <taxon>Irpicaceae</taxon>
        <taxon>Irpex</taxon>
    </lineage>
</organism>
<name>A0ACB8TRI4_9APHY</name>
<reference evidence="1" key="1">
    <citation type="journal article" date="2021" name="Environ. Microbiol.">
        <title>Gene family expansions and transcriptome signatures uncover fungal adaptations to wood decay.</title>
        <authorList>
            <person name="Hage H."/>
            <person name="Miyauchi S."/>
            <person name="Viragh M."/>
            <person name="Drula E."/>
            <person name="Min B."/>
            <person name="Chaduli D."/>
            <person name="Navarro D."/>
            <person name="Favel A."/>
            <person name="Norest M."/>
            <person name="Lesage-Meessen L."/>
            <person name="Balint B."/>
            <person name="Merenyi Z."/>
            <person name="de Eugenio L."/>
            <person name="Morin E."/>
            <person name="Martinez A.T."/>
            <person name="Baldrian P."/>
            <person name="Stursova M."/>
            <person name="Martinez M.J."/>
            <person name="Novotny C."/>
            <person name="Magnuson J.K."/>
            <person name="Spatafora J.W."/>
            <person name="Maurice S."/>
            <person name="Pangilinan J."/>
            <person name="Andreopoulos W."/>
            <person name="LaButti K."/>
            <person name="Hundley H."/>
            <person name="Na H."/>
            <person name="Kuo A."/>
            <person name="Barry K."/>
            <person name="Lipzen A."/>
            <person name="Henrissat B."/>
            <person name="Riley R."/>
            <person name="Ahrendt S."/>
            <person name="Nagy L.G."/>
            <person name="Grigoriev I.V."/>
            <person name="Martin F."/>
            <person name="Rosso M.N."/>
        </authorList>
    </citation>
    <scope>NUCLEOTIDE SEQUENCE</scope>
    <source>
        <strain evidence="1">CBS 384.51</strain>
    </source>
</reference>
<sequence>MSRRPDLYRFGNTTSARFENVRPQDIQTVTINGVKYVKPRTGGISTAAVLPPNPDRTRTWVLGASVALGSLLLARNDHGTHWAIEPSSQITFDAYVGALRPLNNSARRLDQVTRLISEEEFFTLPKSSSHDDQGTRFIFNALSAIVRDRIPVTGIADWDENDYLYIANIAKDLEDGEVQLSDIVWRDVGDDQNDHYKEAEFTAAAVAGYMAHEEATKLGVCSEDDEADLRNDHVFLRTLLKFDAPDCPFTVKYGVNK</sequence>
<accession>A0ACB8TRI4</accession>
<evidence type="ECO:0000313" key="1">
    <source>
        <dbReference type="EMBL" id="KAI0084444.1"/>
    </source>
</evidence>